<evidence type="ECO:0000256" key="2">
    <source>
        <dbReference type="ARBA" id="ARBA00022643"/>
    </source>
</evidence>
<accession>A0A540V816</accession>
<feature type="non-terminal residue" evidence="7">
    <location>
        <position position="214"/>
    </location>
</feature>
<evidence type="ECO:0000313" key="7">
    <source>
        <dbReference type="EMBL" id="TQE92868.1"/>
    </source>
</evidence>
<dbReference type="AlphaFoldDB" id="A0A540V816"/>
<dbReference type="SMART" id="SM00091">
    <property type="entry name" value="PAS"/>
    <property type="match status" value="2"/>
</dbReference>
<evidence type="ECO:0000313" key="8">
    <source>
        <dbReference type="Proteomes" id="UP000315400"/>
    </source>
</evidence>
<evidence type="ECO:0000256" key="3">
    <source>
        <dbReference type="ARBA" id="ARBA00022991"/>
    </source>
</evidence>
<keyword evidence="3" id="KW-0157">Chromophore</keyword>
<keyword evidence="2" id="KW-0288">FMN</keyword>
<dbReference type="SMART" id="SM00086">
    <property type="entry name" value="PAC"/>
    <property type="match status" value="1"/>
</dbReference>
<dbReference type="PROSITE" id="PS50112">
    <property type="entry name" value="PAS"/>
    <property type="match status" value="2"/>
</dbReference>
<organism evidence="7 8">
    <name type="scientific">Spiribacter salinus</name>
    <dbReference type="NCBI Taxonomy" id="1335746"/>
    <lineage>
        <taxon>Bacteria</taxon>
        <taxon>Pseudomonadati</taxon>
        <taxon>Pseudomonadota</taxon>
        <taxon>Gammaproteobacteria</taxon>
        <taxon>Chromatiales</taxon>
        <taxon>Ectothiorhodospiraceae</taxon>
        <taxon>Spiribacter</taxon>
    </lineage>
</organism>
<proteinExistence type="predicted"/>
<comment type="caution">
    <text evidence="7">The sequence shown here is derived from an EMBL/GenBank/DDBJ whole genome shotgun (WGS) entry which is preliminary data.</text>
</comment>
<dbReference type="SUPFAM" id="SSF55785">
    <property type="entry name" value="PYP-like sensor domain (PAS domain)"/>
    <property type="match status" value="2"/>
</dbReference>
<keyword evidence="4" id="KW-0175">Coiled coil</keyword>
<evidence type="ECO:0000259" key="6">
    <source>
        <dbReference type="PROSITE" id="PS50113"/>
    </source>
</evidence>
<dbReference type="PANTHER" id="PTHR47429">
    <property type="entry name" value="PROTEIN TWIN LOV 1"/>
    <property type="match status" value="1"/>
</dbReference>
<dbReference type="CDD" id="cd00130">
    <property type="entry name" value="PAS"/>
    <property type="match status" value="1"/>
</dbReference>
<feature type="domain" description="PAS" evidence="5">
    <location>
        <begin position="45"/>
        <end position="95"/>
    </location>
</feature>
<feature type="domain" description="PAC" evidence="6">
    <location>
        <begin position="96"/>
        <end position="150"/>
    </location>
</feature>
<evidence type="ECO:0000256" key="1">
    <source>
        <dbReference type="ARBA" id="ARBA00022630"/>
    </source>
</evidence>
<feature type="non-terminal residue" evidence="7">
    <location>
        <position position="1"/>
    </location>
</feature>
<dbReference type="PROSITE" id="PS50113">
    <property type="entry name" value="PAC"/>
    <property type="match status" value="1"/>
</dbReference>
<dbReference type="InterPro" id="IPR035965">
    <property type="entry name" value="PAS-like_dom_sf"/>
</dbReference>
<dbReference type="EMBL" id="VIFK01000541">
    <property type="protein sequence ID" value="TQE92868.1"/>
    <property type="molecule type" value="Genomic_DNA"/>
</dbReference>
<dbReference type="Gene3D" id="3.30.450.20">
    <property type="entry name" value="PAS domain"/>
    <property type="match status" value="2"/>
</dbReference>
<dbReference type="InterPro" id="IPR000700">
    <property type="entry name" value="PAS-assoc_C"/>
</dbReference>
<name>A0A540V816_9GAMM</name>
<sequence length="214" mass="24252">TLIGIVQAGSPQQPMAERLRMFESVVVNANDAVVITEGEPLDGPEGPRIVYVNEALLRNTGYTANEVIGQTPRMFQGPDTDRAALDTIRAALERWEPVRAELLNYRKDGSPFWVEVEIVPVADGDGWYTHWVSVQRDVTERKEAEERLAASEQRFRSLVSNLPGLVYRCTYDAHWETLYMSEGIRELSGYSRAEFEQHGLSFKRLVIADDLPRI</sequence>
<gene>
    <name evidence="7" type="ORF">FKY71_18875</name>
</gene>
<dbReference type="PANTHER" id="PTHR47429:SF2">
    <property type="entry name" value="PROTEIN TWIN LOV 1"/>
    <property type="match status" value="1"/>
</dbReference>
<dbReference type="Proteomes" id="UP000315400">
    <property type="component" value="Unassembled WGS sequence"/>
</dbReference>
<feature type="coiled-coil region" evidence="4">
    <location>
        <begin position="134"/>
        <end position="161"/>
    </location>
</feature>
<feature type="domain" description="PAS" evidence="5">
    <location>
        <begin position="151"/>
        <end position="214"/>
    </location>
</feature>
<evidence type="ECO:0000256" key="4">
    <source>
        <dbReference type="SAM" id="Coils"/>
    </source>
</evidence>
<reference evidence="7 8" key="1">
    <citation type="submission" date="2019-06" db="EMBL/GenBank/DDBJ databases">
        <title>Metagenome assembled Genome of Spiribacter salinus SL48-SHIP from the microbial mat of Salt Lake 48 (Novosibirsk region, Russia).</title>
        <authorList>
            <person name="Shipova A."/>
            <person name="Rozanov A.S."/>
            <person name="Bryanskaya A.V."/>
            <person name="Peltek S.E."/>
        </authorList>
    </citation>
    <scope>NUCLEOTIDE SEQUENCE [LARGE SCALE GENOMIC DNA]</scope>
    <source>
        <strain evidence="7">SL48-SHIP-2</strain>
    </source>
</reference>
<protein>
    <submittedName>
        <fullName evidence="7">PAS domain S-box protein</fullName>
    </submittedName>
</protein>
<evidence type="ECO:0000259" key="5">
    <source>
        <dbReference type="PROSITE" id="PS50112"/>
    </source>
</evidence>
<dbReference type="InterPro" id="IPR001610">
    <property type="entry name" value="PAC"/>
</dbReference>
<dbReference type="Pfam" id="PF13426">
    <property type="entry name" value="PAS_9"/>
    <property type="match status" value="1"/>
</dbReference>
<keyword evidence="1" id="KW-0285">Flavoprotein</keyword>
<dbReference type="NCBIfam" id="TIGR00229">
    <property type="entry name" value="sensory_box"/>
    <property type="match status" value="1"/>
</dbReference>
<dbReference type="InterPro" id="IPR000014">
    <property type="entry name" value="PAS"/>
</dbReference>